<evidence type="ECO:0000256" key="12">
    <source>
        <dbReference type="ARBA" id="ARBA00052335"/>
    </source>
</evidence>
<comment type="catalytic activity">
    <reaction evidence="7">
        <text>serotonin + octadecanoyl-CoA = N-octadecanoyl-serotonin + CoA + H(+)</text>
        <dbReference type="Rhea" id="RHEA:51400"/>
        <dbReference type="ChEBI" id="CHEBI:15378"/>
        <dbReference type="ChEBI" id="CHEBI:57287"/>
        <dbReference type="ChEBI" id="CHEBI:57394"/>
        <dbReference type="ChEBI" id="CHEBI:134065"/>
        <dbReference type="ChEBI" id="CHEBI:350546"/>
    </reaction>
    <physiologicalReaction direction="left-to-right" evidence="7">
        <dbReference type="Rhea" id="RHEA:51401"/>
    </physiologicalReaction>
</comment>
<dbReference type="Gene3D" id="3.40.630.30">
    <property type="match status" value="1"/>
</dbReference>
<evidence type="ECO:0000259" key="14">
    <source>
        <dbReference type="PROSITE" id="PS51186"/>
    </source>
</evidence>
<evidence type="ECO:0000256" key="1">
    <source>
        <dbReference type="ARBA" id="ARBA00022679"/>
    </source>
</evidence>
<dbReference type="SUPFAM" id="SSF55729">
    <property type="entry name" value="Acyl-CoA N-acyltransferases (Nat)"/>
    <property type="match status" value="1"/>
</dbReference>
<dbReference type="GO" id="GO:0004059">
    <property type="term" value="F:aralkylamine N-acetyltransferase activity"/>
    <property type="evidence" value="ECO:0007669"/>
    <property type="project" value="UniProtKB-EC"/>
</dbReference>
<evidence type="ECO:0000256" key="10">
    <source>
        <dbReference type="ARBA" id="ARBA00051823"/>
    </source>
</evidence>
<feature type="domain" description="N-acetyltransferase" evidence="14">
    <location>
        <begin position="69"/>
        <end position="217"/>
    </location>
</feature>
<evidence type="ECO:0000256" key="13">
    <source>
        <dbReference type="ARBA" id="ARBA00052491"/>
    </source>
</evidence>
<name>A0A5E4NIU6_9HEMI</name>
<comment type="catalytic activity">
    <reaction evidence="9">
        <text>dopamine + acetyl-CoA = N-acetyldopamine + CoA + H(+)</text>
        <dbReference type="Rhea" id="RHEA:51388"/>
        <dbReference type="ChEBI" id="CHEBI:15378"/>
        <dbReference type="ChEBI" id="CHEBI:57287"/>
        <dbReference type="ChEBI" id="CHEBI:57288"/>
        <dbReference type="ChEBI" id="CHEBI:59905"/>
        <dbReference type="ChEBI" id="CHEBI:125678"/>
    </reaction>
    <physiologicalReaction direction="left-to-right" evidence="9">
        <dbReference type="Rhea" id="RHEA:51389"/>
    </physiologicalReaction>
</comment>
<dbReference type="EMBL" id="CABPRJ010002371">
    <property type="protein sequence ID" value="VVC43654.1"/>
    <property type="molecule type" value="Genomic_DNA"/>
</dbReference>
<comment type="catalytic activity">
    <reaction evidence="13">
        <text>serotonin + acetyl-CoA = N-acetylserotonin + CoA + H(+)</text>
        <dbReference type="Rhea" id="RHEA:25217"/>
        <dbReference type="ChEBI" id="CHEBI:15378"/>
        <dbReference type="ChEBI" id="CHEBI:17697"/>
        <dbReference type="ChEBI" id="CHEBI:57287"/>
        <dbReference type="ChEBI" id="CHEBI:57288"/>
        <dbReference type="ChEBI" id="CHEBI:350546"/>
        <dbReference type="EC" id="2.3.1.87"/>
    </reaction>
    <physiologicalReaction direction="left-to-right" evidence="13">
        <dbReference type="Rhea" id="RHEA:25218"/>
    </physiologicalReaction>
</comment>
<evidence type="ECO:0000256" key="8">
    <source>
        <dbReference type="ARBA" id="ARBA00051284"/>
    </source>
</evidence>
<comment type="pathway">
    <text evidence="3">Aromatic compound metabolism; melatonin biosynthesis; melatonin from serotonin: step 1/2.</text>
</comment>
<dbReference type="AlphaFoldDB" id="A0A5E4NIU6"/>
<organism evidence="15 16">
    <name type="scientific">Cinara cedri</name>
    <dbReference type="NCBI Taxonomy" id="506608"/>
    <lineage>
        <taxon>Eukaryota</taxon>
        <taxon>Metazoa</taxon>
        <taxon>Ecdysozoa</taxon>
        <taxon>Arthropoda</taxon>
        <taxon>Hexapoda</taxon>
        <taxon>Insecta</taxon>
        <taxon>Pterygota</taxon>
        <taxon>Neoptera</taxon>
        <taxon>Paraneoptera</taxon>
        <taxon>Hemiptera</taxon>
        <taxon>Sternorrhyncha</taxon>
        <taxon>Aphidomorpha</taxon>
        <taxon>Aphidoidea</taxon>
        <taxon>Aphididae</taxon>
        <taxon>Lachninae</taxon>
        <taxon>Cinara</taxon>
    </lineage>
</organism>
<dbReference type="InterPro" id="IPR016181">
    <property type="entry name" value="Acyl_CoA_acyltransferase"/>
</dbReference>
<dbReference type="PANTHER" id="PTHR20905:SF1">
    <property type="entry name" value="AT07410P-RELATED"/>
    <property type="match status" value="1"/>
</dbReference>
<evidence type="ECO:0000256" key="3">
    <source>
        <dbReference type="ARBA" id="ARBA00037926"/>
    </source>
</evidence>
<evidence type="ECO:0000313" key="16">
    <source>
        <dbReference type="Proteomes" id="UP000325440"/>
    </source>
</evidence>
<evidence type="ECO:0000256" key="4">
    <source>
        <dbReference type="ARBA" id="ARBA00038182"/>
    </source>
</evidence>
<dbReference type="PROSITE" id="PS51186">
    <property type="entry name" value="GNAT"/>
    <property type="match status" value="1"/>
</dbReference>
<evidence type="ECO:0000313" key="15">
    <source>
        <dbReference type="EMBL" id="VVC43654.1"/>
    </source>
</evidence>
<dbReference type="InterPro" id="IPR000182">
    <property type="entry name" value="GNAT_dom"/>
</dbReference>
<comment type="catalytic activity">
    <reaction evidence="11">
        <text>serotonin + hexadecanoyl-CoA = N-hexadecanoyl-serotonin + CoA + H(+)</text>
        <dbReference type="Rhea" id="RHEA:51384"/>
        <dbReference type="ChEBI" id="CHEBI:15378"/>
        <dbReference type="ChEBI" id="CHEBI:57287"/>
        <dbReference type="ChEBI" id="CHEBI:57379"/>
        <dbReference type="ChEBI" id="CHEBI:134059"/>
        <dbReference type="ChEBI" id="CHEBI:350546"/>
    </reaction>
    <physiologicalReaction direction="left-to-right" evidence="11">
        <dbReference type="Rhea" id="RHEA:51385"/>
    </physiologicalReaction>
</comment>
<dbReference type="OrthoDB" id="41532at2759"/>
<proteinExistence type="inferred from homology"/>
<sequence>MSVTTKTENTRSFTIAPIIPTDKDVVIKFLLKFFFRDEPLNISMELMKEKDHLLGHIECHYTKLMDNGLAFKAVSPNGDIVGIVLNSLTVRNDNNEEKIEDENGPDDNTKFKTIGTFLDKVEREADVFTKYPNVDRLIDIKIISVDESCRGQGICKALIDKTKELALENECNMVYVECSSYYSAKAAERLGFECIYTLYFRDYVDENGEIIFKTPPPHDSSKVYVLNL</sequence>
<comment type="catalytic activity">
    <reaction evidence="12">
        <text>dopamine + hexadecanoyl-CoA = N-hexadecanoyl-dopamine + CoA + H(+)</text>
        <dbReference type="Rhea" id="RHEA:51376"/>
        <dbReference type="ChEBI" id="CHEBI:15378"/>
        <dbReference type="ChEBI" id="CHEBI:57287"/>
        <dbReference type="ChEBI" id="CHEBI:57379"/>
        <dbReference type="ChEBI" id="CHEBI:59905"/>
        <dbReference type="ChEBI" id="CHEBI:134058"/>
    </reaction>
    <physiologicalReaction direction="left-to-right" evidence="12">
        <dbReference type="Rhea" id="RHEA:51377"/>
    </physiologicalReaction>
</comment>
<dbReference type="CDD" id="cd04301">
    <property type="entry name" value="NAT_SF"/>
    <property type="match status" value="1"/>
</dbReference>
<comment type="similarity">
    <text evidence="4">Belongs to the acetyltransferase family. AANAT subfamily.</text>
</comment>
<evidence type="ECO:0000256" key="9">
    <source>
        <dbReference type="ARBA" id="ARBA00051711"/>
    </source>
</evidence>
<evidence type="ECO:0000256" key="7">
    <source>
        <dbReference type="ARBA" id="ARBA00050849"/>
    </source>
</evidence>
<comment type="catalytic activity">
    <reaction evidence="8">
        <text>serotonin + (5Z,8Z,11Z,14Z)-eicosatetraenoyl-CoA = N-[(5Z,8Z,11Z,14Z)-eicosatetraenoyl]-serotonin + CoA + H(+)</text>
        <dbReference type="Rhea" id="RHEA:51396"/>
        <dbReference type="ChEBI" id="CHEBI:15378"/>
        <dbReference type="ChEBI" id="CHEBI:57287"/>
        <dbReference type="ChEBI" id="CHEBI:57368"/>
        <dbReference type="ChEBI" id="CHEBI:132255"/>
        <dbReference type="ChEBI" id="CHEBI:350546"/>
    </reaction>
    <physiologicalReaction direction="left-to-right" evidence="8">
        <dbReference type="Rhea" id="RHEA:51397"/>
    </physiologicalReaction>
</comment>
<dbReference type="Pfam" id="PF00583">
    <property type="entry name" value="Acetyltransf_1"/>
    <property type="match status" value="1"/>
</dbReference>
<dbReference type="FunFam" id="3.40.630.30:FF:000046">
    <property type="entry name" value="Dopamine N-acetyltransferase"/>
    <property type="match status" value="1"/>
</dbReference>
<evidence type="ECO:0000256" key="5">
    <source>
        <dbReference type="ARBA" id="ARBA00039114"/>
    </source>
</evidence>
<dbReference type="Proteomes" id="UP000325440">
    <property type="component" value="Unassembled WGS sequence"/>
</dbReference>
<comment type="catalytic activity">
    <reaction evidence="10">
        <text>serotonin + (9Z)-octadecenoyl-CoA = N-(9Z-octadecenoyl)-serotonin + CoA + H(+)</text>
        <dbReference type="Rhea" id="RHEA:51392"/>
        <dbReference type="ChEBI" id="CHEBI:15378"/>
        <dbReference type="ChEBI" id="CHEBI:57287"/>
        <dbReference type="ChEBI" id="CHEBI:57387"/>
        <dbReference type="ChEBI" id="CHEBI:134064"/>
        <dbReference type="ChEBI" id="CHEBI:350546"/>
    </reaction>
    <physiologicalReaction direction="left-to-right" evidence="10">
        <dbReference type="Rhea" id="RHEA:51393"/>
    </physiologicalReaction>
</comment>
<dbReference type="EC" id="2.3.1.87" evidence="5"/>
<reference evidence="15 16" key="1">
    <citation type="submission" date="2019-08" db="EMBL/GenBank/DDBJ databases">
        <authorList>
            <person name="Alioto T."/>
            <person name="Alioto T."/>
            <person name="Gomez Garrido J."/>
        </authorList>
    </citation>
    <scope>NUCLEOTIDE SEQUENCE [LARGE SCALE GENOMIC DNA]</scope>
</reference>
<protein>
    <recommendedName>
        <fullName evidence="5">aralkylamine N-acetyltransferase</fullName>
        <ecNumber evidence="5">2.3.1.87</ecNumber>
    </recommendedName>
</protein>
<accession>A0A5E4NIU6</accession>
<evidence type="ECO:0000256" key="6">
    <source>
        <dbReference type="ARBA" id="ARBA00050189"/>
    </source>
</evidence>
<comment type="catalytic activity">
    <reaction evidence="6">
        <text>dopamine + (9Z)-octadecenoyl-CoA = N-(9Z-octadecanoyl)-dopamine + CoA + H(+)</text>
        <dbReference type="Rhea" id="RHEA:51380"/>
        <dbReference type="ChEBI" id="CHEBI:15378"/>
        <dbReference type="ChEBI" id="CHEBI:31883"/>
        <dbReference type="ChEBI" id="CHEBI:57287"/>
        <dbReference type="ChEBI" id="CHEBI:57387"/>
        <dbReference type="ChEBI" id="CHEBI:59905"/>
    </reaction>
    <physiologicalReaction direction="left-to-right" evidence="6">
        <dbReference type="Rhea" id="RHEA:51381"/>
    </physiologicalReaction>
</comment>
<evidence type="ECO:0000256" key="2">
    <source>
        <dbReference type="ARBA" id="ARBA00023315"/>
    </source>
</evidence>
<gene>
    <name evidence="15" type="ORF">CINCED_3A007826</name>
</gene>
<evidence type="ECO:0000256" key="11">
    <source>
        <dbReference type="ARBA" id="ARBA00052178"/>
    </source>
</evidence>
<keyword evidence="2 15" id="KW-0012">Acyltransferase</keyword>
<dbReference type="PANTHER" id="PTHR20905">
    <property type="entry name" value="N-ACETYLTRANSFERASE-RELATED"/>
    <property type="match status" value="1"/>
</dbReference>
<keyword evidence="16" id="KW-1185">Reference proteome</keyword>
<keyword evidence="1 15" id="KW-0808">Transferase</keyword>